<dbReference type="PANTHER" id="PTHR10655">
    <property type="entry name" value="LYSOPHOSPHOLIPASE-RELATED"/>
    <property type="match status" value="1"/>
</dbReference>
<gene>
    <name evidence="4" type="ORF">Llon_0200</name>
</gene>
<dbReference type="RefSeq" id="WP_412754130.1">
    <property type="nucleotide sequence ID" value="NZ_CAAAHZ010000013.1"/>
</dbReference>
<sequence>MNTYKIDSRMPAQICIIWLHGLGADAQDMMGLARELPLSFGIRHVFIDAPIRPVTLNGGMPMRAWYDIASLAERDQADKAGIFESQDAITRIMQKQYEEGFSARQIILAGFSQGGAMALFTALQHEEALGGIIALSAYLPQASEIRFKQDRDIPVFMAAGQFDTVVSPVWTKKSADRLREMEYSHIAFHEYPMEHSICAEEIVDLTRWLTDNYSSFK</sequence>
<dbReference type="AlphaFoldDB" id="A0A0W0VT58"/>
<dbReference type="PATRIC" id="fig|45068.5.peg.210"/>
<evidence type="ECO:0000256" key="1">
    <source>
        <dbReference type="ARBA" id="ARBA00006499"/>
    </source>
</evidence>
<evidence type="ECO:0000259" key="3">
    <source>
        <dbReference type="Pfam" id="PF02230"/>
    </source>
</evidence>
<evidence type="ECO:0000313" key="4">
    <source>
        <dbReference type="EMBL" id="KTD23315.1"/>
    </source>
</evidence>
<evidence type="ECO:0000313" key="5">
    <source>
        <dbReference type="Proteomes" id="UP000054997"/>
    </source>
</evidence>
<dbReference type="InterPro" id="IPR003140">
    <property type="entry name" value="PLipase/COase/thioEstase"/>
</dbReference>
<dbReference type="Gene3D" id="3.40.50.1820">
    <property type="entry name" value="alpha/beta hydrolase"/>
    <property type="match status" value="1"/>
</dbReference>
<dbReference type="Pfam" id="PF02230">
    <property type="entry name" value="Abhydrolase_2"/>
    <property type="match status" value="1"/>
</dbReference>
<comment type="similarity">
    <text evidence="1">Belongs to the AB hydrolase superfamily. AB hydrolase 2 family.</text>
</comment>
<dbReference type="InterPro" id="IPR029058">
    <property type="entry name" value="AB_hydrolase_fold"/>
</dbReference>
<comment type="caution">
    <text evidence="4">The sequence shown here is derived from an EMBL/GenBank/DDBJ whole genome shotgun (WGS) entry which is preliminary data.</text>
</comment>
<dbReference type="InterPro" id="IPR050565">
    <property type="entry name" value="LYPA1-2/EST-like"/>
</dbReference>
<dbReference type="EMBL" id="LNYK01000001">
    <property type="protein sequence ID" value="KTD23315.1"/>
    <property type="molecule type" value="Genomic_DNA"/>
</dbReference>
<dbReference type="PANTHER" id="PTHR10655:SF17">
    <property type="entry name" value="LYSOPHOSPHOLIPASE-LIKE PROTEIN 1"/>
    <property type="match status" value="1"/>
</dbReference>
<protein>
    <submittedName>
        <fullName evidence="4">Carboxylesterase/phospholipase</fullName>
    </submittedName>
</protein>
<dbReference type="GO" id="GO:0016787">
    <property type="term" value="F:hydrolase activity"/>
    <property type="evidence" value="ECO:0007669"/>
    <property type="project" value="UniProtKB-KW"/>
</dbReference>
<evidence type="ECO:0000256" key="2">
    <source>
        <dbReference type="ARBA" id="ARBA00022801"/>
    </source>
</evidence>
<proteinExistence type="inferred from homology"/>
<name>A0A0W0VT58_9GAMM</name>
<dbReference type="STRING" id="45068.Llon_0200"/>
<dbReference type="SUPFAM" id="SSF53474">
    <property type="entry name" value="alpha/beta-Hydrolases"/>
    <property type="match status" value="1"/>
</dbReference>
<keyword evidence="2" id="KW-0378">Hydrolase</keyword>
<keyword evidence="5" id="KW-1185">Reference proteome</keyword>
<organism evidence="4 5">
    <name type="scientific">Legionella londiniensis</name>
    <dbReference type="NCBI Taxonomy" id="45068"/>
    <lineage>
        <taxon>Bacteria</taxon>
        <taxon>Pseudomonadati</taxon>
        <taxon>Pseudomonadota</taxon>
        <taxon>Gammaproteobacteria</taxon>
        <taxon>Legionellales</taxon>
        <taxon>Legionellaceae</taxon>
        <taxon>Legionella</taxon>
    </lineage>
</organism>
<dbReference type="Proteomes" id="UP000054997">
    <property type="component" value="Unassembled WGS sequence"/>
</dbReference>
<feature type="domain" description="Phospholipase/carboxylesterase/thioesterase" evidence="3">
    <location>
        <begin position="8"/>
        <end position="209"/>
    </location>
</feature>
<reference evidence="4 5" key="1">
    <citation type="submission" date="2015-11" db="EMBL/GenBank/DDBJ databases">
        <title>Genomic analysis of 38 Legionella species identifies large and diverse effector repertoires.</title>
        <authorList>
            <person name="Burstein D."/>
            <person name="Amaro F."/>
            <person name="Zusman T."/>
            <person name="Lifshitz Z."/>
            <person name="Cohen O."/>
            <person name="Gilbert J.A."/>
            <person name="Pupko T."/>
            <person name="Shuman H.A."/>
            <person name="Segal G."/>
        </authorList>
    </citation>
    <scope>NUCLEOTIDE SEQUENCE [LARGE SCALE GENOMIC DNA]</scope>
    <source>
        <strain evidence="4 5">ATCC 49505</strain>
    </source>
</reference>
<accession>A0A0W0VT58</accession>